<organism evidence="1 2">
    <name type="scientific">Burkholderia gladioli</name>
    <name type="common">Pseudomonas marginata</name>
    <name type="synonym">Phytomonas marginata</name>
    <dbReference type="NCBI Taxonomy" id="28095"/>
    <lineage>
        <taxon>Bacteria</taxon>
        <taxon>Pseudomonadati</taxon>
        <taxon>Pseudomonadota</taxon>
        <taxon>Betaproteobacteria</taxon>
        <taxon>Burkholderiales</taxon>
        <taxon>Burkholderiaceae</taxon>
        <taxon>Burkholderia</taxon>
    </lineage>
</organism>
<dbReference type="EMBL" id="CP104214">
    <property type="protein sequence ID" value="UWX70342.1"/>
    <property type="molecule type" value="Genomic_DNA"/>
</dbReference>
<name>A0AB38TRV1_BURGA</name>
<dbReference type="RefSeq" id="WP_186100798.1">
    <property type="nucleotide sequence ID" value="NZ_CADEXM010000005.1"/>
</dbReference>
<dbReference type="InterPro" id="IPR009678">
    <property type="entry name" value="Phage_tail_completion_R"/>
</dbReference>
<reference evidence="1" key="1">
    <citation type="submission" date="2022-09" db="EMBL/GenBank/DDBJ databases">
        <title>Genomic of Burkholderia gladioli.</title>
        <authorList>
            <person name="Wu H."/>
        </authorList>
    </citation>
    <scope>NUCLEOTIDE SEQUENCE</scope>
    <source>
        <strain evidence="1">ZN-S4</strain>
    </source>
</reference>
<gene>
    <name evidence="1" type="ORF">NYZ96_00750</name>
</gene>
<proteinExistence type="predicted"/>
<dbReference type="Pfam" id="PF06891">
    <property type="entry name" value="P2_Phage_GpR"/>
    <property type="match status" value="1"/>
</dbReference>
<protein>
    <submittedName>
        <fullName evidence="1">Phage tail protein</fullName>
    </submittedName>
</protein>
<accession>A0AB38TRV1</accession>
<evidence type="ECO:0000313" key="1">
    <source>
        <dbReference type="EMBL" id="UWX70342.1"/>
    </source>
</evidence>
<dbReference type="Proteomes" id="UP001059745">
    <property type="component" value="Chromosome 1"/>
</dbReference>
<sequence length="138" mass="15179">MNKVNSLRVAIVAAVPELARAPDRLLVFINEGSICATGTRTASFDYEYECEVIITQFTGDADVVMVAVIEWARLNEPALVENPDLRRNGITFVADILSNEAVDIALKLKLSESVAVRVGDDGRRLIEHVDEAAEPWQP</sequence>
<dbReference type="AlphaFoldDB" id="A0AB38TRV1"/>
<evidence type="ECO:0000313" key="2">
    <source>
        <dbReference type="Proteomes" id="UP001059745"/>
    </source>
</evidence>